<evidence type="ECO:0000313" key="1">
    <source>
        <dbReference type="EMBL" id="HIX82861.1"/>
    </source>
</evidence>
<sequence length="137" mass="16016">MKEYSLNNIENAKIIFKTKSKQKILDVFYQCKSIYKLTPEELIIIDDQMCLPINLDKWTDIDNPDNNFLNVLKVLEKITRPKGTPLSTINATLIGFDKDRDLSFRFNGDYINGKHVLTGSYSNNEKMLYQEKLYLIE</sequence>
<dbReference type="AlphaFoldDB" id="A0A9D1XP97"/>
<protein>
    <submittedName>
        <fullName evidence="1">Uncharacterized protein</fullName>
    </submittedName>
</protein>
<proteinExistence type="predicted"/>
<reference evidence="1" key="2">
    <citation type="submission" date="2021-04" db="EMBL/GenBank/DDBJ databases">
        <authorList>
            <person name="Gilroy R."/>
        </authorList>
    </citation>
    <scope>NUCLEOTIDE SEQUENCE</scope>
    <source>
        <strain evidence="1">ChiGjej1B1-14440</strain>
    </source>
</reference>
<evidence type="ECO:0000313" key="2">
    <source>
        <dbReference type="Proteomes" id="UP000886724"/>
    </source>
</evidence>
<dbReference type="EMBL" id="DXET01000293">
    <property type="protein sequence ID" value="HIX82861.1"/>
    <property type="molecule type" value="Genomic_DNA"/>
</dbReference>
<accession>A0A9D1XP97</accession>
<organism evidence="1 2">
    <name type="scientific">Candidatus Erysipelatoclostridium merdavium</name>
    <dbReference type="NCBI Taxonomy" id="2838566"/>
    <lineage>
        <taxon>Bacteria</taxon>
        <taxon>Bacillati</taxon>
        <taxon>Bacillota</taxon>
        <taxon>Erysipelotrichia</taxon>
        <taxon>Erysipelotrichales</taxon>
        <taxon>Erysipelotrichales incertae sedis</taxon>
    </lineage>
</organism>
<dbReference type="Proteomes" id="UP000886724">
    <property type="component" value="Unassembled WGS sequence"/>
</dbReference>
<comment type="caution">
    <text evidence="1">The sequence shown here is derived from an EMBL/GenBank/DDBJ whole genome shotgun (WGS) entry which is preliminary data.</text>
</comment>
<gene>
    <name evidence="1" type="ORF">H9980_12980</name>
</gene>
<reference evidence="1" key="1">
    <citation type="journal article" date="2021" name="PeerJ">
        <title>Extensive microbial diversity within the chicken gut microbiome revealed by metagenomics and culture.</title>
        <authorList>
            <person name="Gilroy R."/>
            <person name="Ravi A."/>
            <person name="Getino M."/>
            <person name="Pursley I."/>
            <person name="Horton D.L."/>
            <person name="Alikhan N.F."/>
            <person name="Baker D."/>
            <person name="Gharbi K."/>
            <person name="Hall N."/>
            <person name="Watson M."/>
            <person name="Adriaenssens E.M."/>
            <person name="Foster-Nyarko E."/>
            <person name="Jarju S."/>
            <person name="Secka A."/>
            <person name="Antonio M."/>
            <person name="Oren A."/>
            <person name="Chaudhuri R.R."/>
            <person name="La Ragione R."/>
            <person name="Hildebrand F."/>
            <person name="Pallen M.J."/>
        </authorList>
    </citation>
    <scope>NUCLEOTIDE SEQUENCE</scope>
    <source>
        <strain evidence="1">ChiGjej1B1-14440</strain>
    </source>
</reference>
<name>A0A9D1XP97_9FIRM</name>